<dbReference type="Pfam" id="PF12833">
    <property type="entry name" value="HTH_18"/>
    <property type="match status" value="1"/>
</dbReference>
<feature type="domain" description="HTH araC/xylS-type" evidence="5">
    <location>
        <begin position="241"/>
        <end position="337"/>
    </location>
</feature>
<dbReference type="Pfam" id="PF12625">
    <property type="entry name" value="Arabinose_bd"/>
    <property type="match status" value="1"/>
</dbReference>
<evidence type="ECO:0000259" key="5">
    <source>
        <dbReference type="PROSITE" id="PS01124"/>
    </source>
</evidence>
<protein>
    <submittedName>
        <fullName evidence="6">AraC family transcriptional regulator</fullName>
    </submittedName>
</protein>
<dbReference type="PANTHER" id="PTHR47894">
    <property type="entry name" value="HTH-TYPE TRANSCRIPTIONAL REGULATOR GADX"/>
    <property type="match status" value="1"/>
</dbReference>
<keyword evidence="7" id="KW-1185">Reference proteome</keyword>
<dbReference type="AlphaFoldDB" id="A0A386ZF84"/>
<gene>
    <name evidence="6" type="ORF">D7D52_20810</name>
</gene>
<evidence type="ECO:0000256" key="3">
    <source>
        <dbReference type="ARBA" id="ARBA00023163"/>
    </source>
</evidence>
<evidence type="ECO:0000256" key="2">
    <source>
        <dbReference type="ARBA" id="ARBA00023125"/>
    </source>
</evidence>
<dbReference type="EMBL" id="CP032568">
    <property type="protein sequence ID" value="AYF75873.1"/>
    <property type="molecule type" value="Genomic_DNA"/>
</dbReference>
<dbReference type="RefSeq" id="WP_120738811.1">
    <property type="nucleotide sequence ID" value="NZ_CP032568.1"/>
</dbReference>
<dbReference type="KEGG" id="nyu:D7D52_20810"/>
<dbReference type="SMART" id="SM00342">
    <property type="entry name" value="HTH_ARAC"/>
    <property type="match status" value="1"/>
</dbReference>
<reference evidence="6 7" key="1">
    <citation type="submission" date="2018-09" db="EMBL/GenBank/DDBJ databases">
        <title>Nocardia yunnanensis sp. nov., an actinomycete isolated from a soil sample.</title>
        <authorList>
            <person name="Zhang J."/>
        </authorList>
    </citation>
    <scope>NUCLEOTIDE SEQUENCE [LARGE SCALE GENOMIC DNA]</scope>
    <source>
        <strain evidence="6 7">CFHS0054</strain>
    </source>
</reference>
<proteinExistence type="predicted"/>
<dbReference type="GO" id="GO:0000976">
    <property type="term" value="F:transcription cis-regulatory region binding"/>
    <property type="evidence" value="ECO:0007669"/>
    <property type="project" value="TreeGrafter"/>
</dbReference>
<dbReference type="GO" id="GO:0003700">
    <property type="term" value="F:DNA-binding transcription factor activity"/>
    <property type="evidence" value="ECO:0007669"/>
    <property type="project" value="InterPro"/>
</dbReference>
<dbReference type="GO" id="GO:0005829">
    <property type="term" value="C:cytosol"/>
    <property type="evidence" value="ECO:0007669"/>
    <property type="project" value="TreeGrafter"/>
</dbReference>
<dbReference type="InterPro" id="IPR032687">
    <property type="entry name" value="AraC-type_N"/>
</dbReference>
<organism evidence="6 7">
    <name type="scientific">Nocardia yunnanensis</name>
    <dbReference type="NCBI Taxonomy" id="2382165"/>
    <lineage>
        <taxon>Bacteria</taxon>
        <taxon>Bacillati</taxon>
        <taxon>Actinomycetota</taxon>
        <taxon>Actinomycetes</taxon>
        <taxon>Mycobacteriales</taxon>
        <taxon>Nocardiaceae</taxon>
        <taxon>Nocardia</taxon>
    </lineage>
</organism>
<name>A0A386ZF84_9NOCA</name>
<sequence length="356" mass="39071">MTDPSPEWDHPRGAAALRLLVEVGGDHGLSAADCLRGTGLRDADLHQPSCQCEAGHEITVARNLIRRLGDRPGLGTEAGARYTFGTLGIWGYALMSSARVRDVVRLSVRYADLCFAFVRPVVHQHPGELAVVCDDSEIPSDVREFFVERELTKVARLLPVALGRHSRLRIETALTGARAQAVRDHAGRIEVRGELSCHRVVLDNEILDSPLPQADPITARELERQCARLLEFRRGRRGTAAHVRSLLLAELDGAPTMAAIAALLHLDPRTLRRRLRAEGTSFRELADEVHAAMAEELLRAGLTVSETAFRLGYHDAAGFTRAYRRWNGRTPGSAHPAPEKDNAAPESGMGRAARRP</sequence>
<evidence type="ECO:0000313" key="6">
    <source>
        <dbReference type="EMBL" id="AYF75873.1"/>
    </source>
</evidence>
<accession>A0A386ZF84</accession>
<keyword evidence="2" id="KW-0238">DNA-binding</keyword>
<evidence type="ECO:0000256" key="1">
    <source>
        <dbReference type="ARBA" id="ARBA00023015"/>
    </source>
</evidence>
<dbReference type="Proteomes" id="UP000267164">
    <property type="component" value="Chromosome"/>
</dbReference>
<dbReference type="Gene3D" id="1.10.10.60">
    <property type="entry name" value="Homeodomain-like"/>
    <property type="match status" value="1"/>
</dbReference>
<keyword evidence="3" id="KW-0804">Transcription</keyword>
<evidence type="ECO:0000313" key="7">
    <source>
        <dbReference type="Proteomes" id="UP000267164"/>
    </source>
</evidence>
<dbReference type="InterPro" id="IPR018060">
    <property type="entry name" value="HTH_AraC"/>
</dbReference>
<dbReference type="SUPFAM" id="SSF46689">
    <property type="entry name" value="Homeodomain-like"/>
    <property type="match status" value="1"/>
</dbReference>
<evidence type="ECO:0000256" key="4">
    <source>
        <dbReference type="SAM" id="MobiDB-lite"/>
    </source>
</evidence>
<dbReference type="PANTHER" id="PTHR47894:SF1">
    <property type="entry name" value="HTH-TYPE TRANSCRIPTIONAL REGULATOR VQSM"/>
    <property type="match status" value="1"/>
</dbReference>
<feature type="region of interest" description="Disordered" evidence="4">
    <location>
        <begin position="327"/>
        <end position="356"/>
    </location>
</feature>
<dbReference type="InterPro" id="IPR009057">
    <property type="entry name" value="Homeodomain-like_sf"/>
</dbReference>
<dbReference type="PROSITE" id="PS01124">
    <property type="entry name" value="HTH_ARAC_FAMILY_2"/>
    <property type="match status" value="1"/>
</dbReference>
<dbReference type="OrthoDB" id="5241536at2"/>
<keyword evidence="1" id="KW-0805">Transcription regulation</keyword>